<dbReference type="RefSeq" id="WP_067790204.1">
    <property type="nucleotide sequence ID" value="NZ_CP016545.1"/>
</dbReference>
<protein>
    <submittedName>
        <fullName evidence="4">Ribosomal-protein-alanine N-acetyltransferase</fullName>
    </submittedName>
</protein>
<proteinExistence type="predicted"/>
<dbReference type="InterPro" id="IPR050680">
    <property type="entry name" value="YpeA/RimI_acetyltransf"/>
</dbReference>
<dbReference type="PANTHER" id="PTHR43420:SF12">
    <property type="entry name" value="N-ACETYLTRANSFERASE DOMAIN-CONTAINING PROTEIN"/>
    <property type="match status" value="1"/>
</dbReference>
<organism evidence="4 5">
    <name type="scientific">Paraurantiacibacter namhicola</name>
    <dbReference type="NCBI Taxonomy" id="645517"/>
    <lineage>
        <taxon>Bacteria</taxon>
        <taxon>Pseudomonadati</taxon>
        <taxon>Pseudomonadota</taxon>
        <taxon>Alphaproteobacteria</taxon>
        <taxon>Sphingomonadales</taxon>
        <taxon>Erythrobacteraceae</taxon>
        <taxon>Paraurantiacibacter</taxon>
    </lineage>
</organism>
<sequence length="151" mass="16549">MDDPNDAIMAVMQAAFDPQFGEAWNRKQVADALILPHTHHLLAAPDGQPPAALEDTAGFVVTRHVSGEEELLLIAAHPDYRGRGLGKAMMARALEAARARGTTRMFLEMRDGNPAERLYTAHGFTAVGRRRAYYTRGTSGPFDAVTFAREL</sequence>
<dbReference type="EMBL" id="CP016545">
    <property type="protein sequence ID" value="ANU07568.1"/>
    <property type="molecule type" value="Genomic_DNA"/>
</dbReference>
<evidence type="ECO:0000259" key="3">
    <source>
        <dbReference type="PROSITE" id="PS51186"/>
    </source>
</evidence>
<name>A0A1C7D7Y5_9SPHN</name>
<dbReference type="InterPro" id="IPR016181">
    <property type="entry name" value="Acyl_CoA_acyltransferase"/>
</dbReference>
<dbReference type="GO" id="GO:0016747">
    <property type="term" value="F:acyltransferase activity, transferring groups other than amino-acyl groups"/>
    <property type="evidence" value="ECO:0007669"/>
    <property type="project" value="InterPro"/>
</dbReference>
<reference evidence="4 5" key="1">
    <citation type="submission" date="2016-07" db="EMBL/GenBank/DDBJ databases">
        <title>Complete genome sequence of Altererythrobacter namhicola JCM 16345T, containing esterase-encoding genes.</title>
        <authorList>
            <person name="Cheng H."/>
            <person name="Wu Y.-H."/>
            <person name="Jian S.-L."/>
            <person name="Huo Y.-Y."/>
            <person name="Wang C.-S."/>
            <person name="Xu X.-W."/>
        </authorList>
    </citation>
    <scope>NUCLEOTIDE SEQUENCE [LARGE SCALE GENOMIC DNA]</scope>
    <source>
        <strain evidence="4 5">JCM 16345</strain>
    </source>
</reference>
<gene>
    <name evidence="4" type="ORF">A6F65_01261</name>
</gene>
<dbReference type="Pfam" id="PF00583">
    <property type="entry name" value="Acetyltransf_1"/>
    <property type="match status" value="1"/>
</dbReference>
<accession>A0A1C7D7Y5</accession>
<evidence type="ECO:0000256" key="1">
    <source>
        <dbReference type="ARBA" id="ARBA00022679"/>
    </source>
</evidence>
<feature type="domain" description="N-acetyltransferase" evidence="3">
    <location>
        <begin position="1"/>
        <end position="151"/>
    </location>
</feature>
<dbReference type="OrthoDB" id="9804026at2"/>
<dbReference type="InterPro" id="IPR000182">
    <property type="entry name" value="GNAT_dom"/>
</dbReference>
<dbReference type="KEGG" id="anh:A6F65_01261"/>
<dbReference type="Gene3D" id="3.40.630.30">
    <property type="match status" value="1"/>
</dbReference>
<dbReference type="STRING" id="645517.A6F65_01261"/>
<dbReference type="Proteomes" id="UP000092698">
    <property type="component" value="Chromosome"/>
</dbReference>
<dbReference type="CDD" id="cd04301">
    <property type="entry name" value="NAT_SF"/>
    <property type="match status" value="1"/>
</dbReference>
<keyword evidence="2" id="KW-0012">Acyltransferase</keyword>
<evidence type="ECO:0000313" key="4">
    <source>
        <dbReference type="EMBL" id="ANU07568.1"/>
    </source>
</evidence>
<evidence type="ECO:0000256" key="2">
    <source>
        <dbReference type="ARBA" id="ARBA00023315"/>
    </source>
</evidence>
<dbReference type="AlphaFoldDB" id="A0A1C7D7Y5"/>
<keyword evidence="5" id="KW-1185">Reference proteome</keyword>
<evidence type="ECO:0000313" key="5">
    <source>
        <dbReference type="Proteomes" id="UP000092698"/>
    </source>
</evidence>
<dbReference type="SUPFAM" id="SSF55729">
    <property type="entry name" value="Acyl-CoA N-acyltransferases (Nat)"/>
    <property type="match status" value="1"/>
</dbReference>
<dbReference type="PANTHER" id="PTHR43420">
    <property type="entry name" value="ACETYLTRANSFERASE"/>
    <property type="match status" value="1"/>
</dbReference>
<keyword evidence="1 4" id="KW-0808">Transferase</keyword>
<dbReference type="PROSITE" id="PS51186">
    <property type="entry name" value="GNAT"/>
    <property type="match status" value="1"/>
</dbReference>